<dbReference type="Pfam" id="PF00059">
    <property type="entry name" value="Lectin_C"/>
    <property type="match status" value="2"/>
</dbReference>
<evidence type="ECO:0000259" key="3">
    <source>
        <dbReference type="PROSITE" id="PS50041"/>
    </source>
</evidence>
<dbReference type="InterPro" id="IPR016186">
    <property type="entry name" value="C-type_lectin-like/link_sf"/>
</dbReference>
<feature type="domain" description="C-type lectin" evidence="3">
    <location>
        <begin position="342"/>
        <end position="456"/>
    </location>
</feature>
<dbReference type="CDD" id="cd00037">
    <property type="entry name" value="CLECT"/>
    <property type="match status" value="2"/>
</dbReference>
<evidence type="ECO:0000313" key="5">
    <source>
        <dbReference type="Proteomes" id="UP001175271"/>
    </source>
</evidence>
<dbReference type="AlphaFoldDB" id="A0AA39IG99"/>
<dbReference type="EMBL" id="JAUCMV010000001">
    <property type="protein sequence ID" value="KAK0423788.1"/>
    <property type="molecule type" value="Genomic_DNA"/>
</dbReference>
<keyword evidence="2" id="KW-1133">Transmembrane helix</keyword>
<comment type="caution">
    <text evidence="4">The sequence shown here is derived from an EMBL/GenBank/DDBJ whole genome shotgun (WGS) entry which is preliminary data.</text>
</comment>
<dbReference type="SUPFAM" id="SSF56436">
    <property type="entry name" value="C-type lectin-like"/>
    <property type="match status" value="2"/>
</dbReference>
<keyword evidence="1" id="KW-1015">Disulfide bond</keyword>
<feature type="transmembrane region" description="Helical" evidence="2">
    <location>
        <begin position="274"/>
        <end position="297"/>
    </location>
</feature>
<keyword evidence="2" id="KW-0812">Transmembrane</keyword>
<proteinExistence type="predicted"/>
<feature type="domain" description="C-type lectin" evidence="3">
    <location>
        <begin position="87"/>
        <end position="202"/>
    </location>
</feature>
<reference evidence="4" key="1">
    <citation type="submission" date="2023-06" db="EMBL/GenBank/DDBJ databases">
        <title>Genomic analysis of the entomopathogenic nematode Steinernema hermaphroditum.</title>
        <authorList>
            <person name="Schwarz E.M."/>
            <person name="Heppert J.K."/>
            <person name="Baniya A."/>
            <person name="Schwartz H.T."/>
            <person name="Tan C.-H."/>
            <person name="Antoshechkin I."/>
            <person name="Sternberg P.W."/>
            <person name="Goodrich-Blair H."/>
            <person name="Dillman A.R."/>
        </authorList>
    </citation>
    <scope>NUCLEOTIDE SEQUENCE</scope>
    <source>
        <strain evidence="4">PS9179</strain>
        <tissue evidence="4">Whole animal</tissue>
    </source>
</reference>
<dbReference type="PROSITE" id="PS00615">
    <property type="entry name" value="C_TYPE_LECTIN_1"/>
    <property type="match status" value="1"/>
</dbReference>
<keyword evidence="5" id="KW-1185">Reference proteome</keyword>
<gene>
    <name evidence="4" type="ORF">QR680_008333</name>
</gene>
<feature type="transmembrane region" description="Helical" evidence="2">
    <location>
        <begin position="28"/>
        <end position="51"/>
    </location>
</feature>
<dbReference type="PROSITE" id="PS50041">
    <property type="entry name" value="C_TYPE_LECTIN_2"/>
    <property type="match status" value="2"/>
</dbReference>
<evidence type="ECO:0000256" key="2">
    <source>
        <dbReference type="SAM" id="Phobius"/>
    </source>
</evidence>
<keyword evidence="2" id="KW-0472">Membrane</keyword>
<dbReference type="InterPro" id="IPR001304">
    <property type="entry name" value="C-type_lectin-like"/>
</dbReference>
<sequence>MPEENNSSSVVYVVKEKKKSKSKRFHKFFWPCILFSVKLIVVVLGFLGYWFGISPSSTKPTVDNHAVTKAHLPPGQLCPEEWLHFNLTDQCYKYFHQKWSFRGAEQFCANKGAHLASIHTKEENDFVREISEIEGVDENRSSIWIGAYSPKKDNVFVWTDNSTWDFTWFHPKEPNLPGLENCLEMYYCSGWMVYCWMNVECDNWFKTGFVLRLFSGTTFSSSFQSSSPIGGYCRPAVTVQVRSYLMLPEINQRPVVLVVSEKKKKSKAKRFHKFFWPCMLFSLKITLVLLGFLGYWYGFKSGGSTSTTEAPPLEIRALTTHAASTSLPPGQLCPDGWDYFNQTDSCYKYYKQTWSFKGSEQFCVSRGAHMVSIHTKEENDFVCEMSEIVGVDENRLSIWIGGYAPNKDNVFAWLDNSTWDYSWFHPAEPNMPGKENCLEIYACGGDMLYCWNNVECAWHKTGFVCKKGANRS</sequence>
<dbReference type="InterPro" id="IPR050111">
    <property type="entry name" value="C-type_lectin/snaclec_domain"/>
</dbReference>
<evidence type="ECO:0000256" key="1">
    <source>
        <dbReference type="ARBA" id="ARBA00023157"/>
    </source>
</evidence>
<dbReference type="PANTHER" id="PTHR22803">
    <property type="entry name" value="MANNOSE, PHOSPHOLIPASE, LECTIN RECEPTOR RELATED"/>
    <property type="match status" value="1"/>
</dbReference>
<dbReference type="InterPro" id="IPR018378">
    <property type="entry name" value="C-type_lectin_CS"/>
</dbReference>
<evidence type="ECO:0000313" key="4">
    <source>
        <dbReference type="EMBL" id="KAK0423788.1"/>
    </source>
</evidence>
<dbReference type="SMART" id="SM00034">
    <property type="entry name" value="CLECT"/>
    <property type="match status" value="2"/>
</dbReference>
<accession>A0AA39IG99</accession>
<name>A0AA39IG99_9BILA</name>
<dbReference type="Gene3D" id="3.10.100.10">
    <property type="entry name" value="Mannose-Binding Protein A, subunit A"/>
    <property type="match status" value="2"/>
</dbReference>
<dbReference type="InterPro" id="IPR016187">
    <property type="entry name" value="CTDL_fold"/>
</dbReference>
<organism evidence="4 5">
    <name type="scientific">Steinernema hermaphroditum</name>
    <dbReference type="NCBI Taxonomy" id="289476"/>
    <lineage>
        <taxon>Eukaryota</taxon>
        <taxon>Metazoa</taxon>
        <taxon>Ecdysozoa</taxon>
        <taxon>Nematoda</taxon>
        <taxon>Chromadorea</taxon>
        <taxon>Rhabditida</taxon>
        <taxon>Tylenchina</taxon>
        <taxon>Panagrolaimomorpha</taxon>
        <taxon>Strongyloidoidea</taxon>
        <taxon>Steinernematidae</taxon>
        <taxon>Steinernema</taxon>
    </lineage>
</organism>
<protein>
    <recommendedName>
        <fullName evidence="3">C-type lectin domain-containing protein</fullName>
    </recommendedName>
</protein>
<dbReference type="Proteomes" id="UP001175271">
    <property type="component" value="Unassembled WGS sequence"/>
</dbReference>